<dbReference type="Pfam" id="PF14792">
    <property type="entry name" value="DNA_pol_B_palm"/>
    <property type="match status" value="1"/>
</dbReference>
<dbReference type="InterPro" id="IPR002054">
    <property type="entry name" value="DNA-dir_DNA_pol_X"/>
</dbReference>
<feature type="domain" description="BRCT" evidence="16">
    <location>
        <begin position="1"/>
        <end position="118"/>
    </location>
</feature>
<keyword evidence="14" id="KW-0539">Nucleus</keyword>
<keyword evidence="11" id="KW-0456">Lyase</keyword>
<dbReference type="InterPro" id="IPR027421">
    <property type="entry name" value="DNA_pol_lamdba_lyase_dom_sf"/>
</dbReference>
<dbReference type="InterPro" id="IPR019843">
    <property type="entry name" value="DNA_pol-X_BS"/>
</dbReference>
<evidence type="ECO:0000313" key="18">
    <source>
        <dbReference type="Proteomes" id="UP001360560"/>
    </source>
</evidence>
<dbReference type="GO" id="GO:0006260">
    <property type="term" value="P:DNA replication"/>
    <property type="evidence" value="ECO:0007669"/>
    <property type="project" value="UniProtKB-KW"/>
</dbReference>
<dbReference type="SUPFAM" id="SSF81301">
    <property type="entry name" value="Nucleotidyltransferase"/>
    <property type="match status" value="1"/>
</dbReference>
<dbReference type="GO" id="GO:0016829">
    <property type="term" value="F:lyase activity"/>
    <property type="evidence" value="ECO:0007669"/>
    <property type="project" value="UniProtKB-KW"/>
</dbReference>
<dbReference type="InterPro" id="IPR010996">
    <property type="entry name" value="HHH_MUS81"/>
</dbReference>
<dbReference type="SUPFAM" id="SSF81585">
    <property type="entry name" value="PsbU/PolX domain-like"/>
    <property type="match status" value="1"/>
</dbReference>
<dbReference type="EC" id="2.7.7.7" evidence="14"/>
<dbReference type="RefSeq" id="XP_064852923.1">
    <property type="nucleotide sequence ID" value="XM_064996851.1"/>
</dbReference>
<comment type="subcellular location">
    <subcellularLocation>
        <location evidence="14">Nucleus</location>
    </subcellularLocation>
</comment>
<keyword evidence="10 14" id="KW-0234">DNA repair</keyword>
<dbReference type="GO" id="GO:0005634">
    <property type="term" value="C:nucleus"/>
    <property type="evidence" value="ECO:0007669"/>
    <property type="project" value="UniProtKB-SubCell"/>
</dbReference>
<keyword evidence="7 14" id="KW-0227">DNA damage</keyword>
<comment type="function">
    <text evidence="14">DNA polymerase that functions in several pathways of DNA repair. Involved in base excision repair (BER) responsible for repair of lesions that give rise to abasic (AP) sites in DNA. Also contributes to DNA double-strand break repair by non-homologous end joining and homologous recombination. Has both template-dependent and template-independent (terminal transferase) DNA polymerase activities. Has also a 5'-deoxyribose-5-phosphate lyase (dRP lyase) activity.</text>
</comment>
<proteinExistence type="inferred from homology"/>
<evidence type="ECO:0000313" key="17">
    <source>
        <dbReference type="EMBL" id="GMM35927.1"/>
    </source>
</evidence>
<keyword evidence="4 14" id="KW-0808">Transferase</keyword>
<keyword evidence="5 14" id="KW-0548">Nucleotidyltransferase</keyword>
<protein>
    <recommendedName>
        <fullName evidence="14">DNA polymerase</fullName>
        <ecNumber evidence="14">2.7.7.7</ecNumber>
    </recommendedName>
</protein>
<evidence type="ECO:0000259" key="16">
    <source>
        <dbReference type="PROSITE" id="PS50172"/>
    </source>
</evidence>
<keyword evidence="18" id="KW-1185">Reference proteome</keyword>
<dbReference type="InterPro" id="IPR037160">
    <property type="entry name" value="DNA_Pol_thumb_sf"/>
</dbReference>
<dbReference type="CDD" id="cd00141">
    <property type="entry name" value="NT_POLXc"/>
    <property type="match status" value="1"/>
</dbReference>
<dbReference type="Pfam" id="PF14716">
    <property type="entry name" value="HHH_8"/>
    <property type="match status" value="1"/>
</dbReference>
<dbReference type="AlphaFoldDB" id="A0AAV5QMU5"/>
<dbReference type="SMART" id="SM00483">
    <property type="entry name" value="POLXc"/>
    <property type="match status" value="1"/>
</dbReference>
<feature type="compositionally biased region" description="Basic and acidic residues" evidence="15">
    <location>
        <begin position="157"/>
        <end position="171"/>
    </location>
</feature>
<evidence type="ECO:0000256" key="13">
    <source>
        <dbReference type="PIRSR" id="PIRSR622312-50"/>
    </source>
</evidence>
<dbReference type="SUPFAM" id="SSF47802">
    <property type="entry name" value="DNA polymerase beta, N-terminal domain-like"/>
    <property type="match status" value="1"/>
</dbReference>
<evidence type="ECO:0000256" key="7">
    <source>
        <dbReference type="ARBA" id="ARBA00022763"/>
    </source>
</evidence>
<dbReference type="Gene3D" id="3.30.460.10">
    <property type="entry name" value="Beta Polymerase, domain 2"/>
    <property type="match status" value="1"/>
</dbReference>
<dbReference type="Pfam" id="PF14791">
    <property type="entry name" value="DNA_pol_B_thumb"/>
    <property type="match status" value="1"/>
</dbReference>
<dbReference type="PROSITE" id="PS00522">
    <property type="entry name" value="DNA_POLYMERASE_X"/>
    <property type="match status" value="1"/>
</dbReference>
<dbReference type="GeneID" id="90073902"/>
<dbReference type="PRINTS" id="PR00870">
    <property type="entry name" value="DNAPOLXBETA"/>
</dbReference>
<dbReference type="InterPro" id="IPR036420">
    <property type="entry name" value="BRCT_dom_sf"/>
</dbReference>
<keyword evidence="9" id="KW-0238">DNA-binding</keyword>
<dbReference type="PANTHER" id="PTHR11276">
    <property type="entry name" value="DNA POLYMERASE TYPE-X FAMILY MEMBER"/>
    <property type="match status" value="1"/>
</dbReference>
<dbReference type="GO" id="GO:0006303">
    <property type="term" value="P:double-strand break repair via nonhomologous end joining"/>
    <property type="evidence" value="ECO:0007669"/>
    <property type="project" value="TreeGrafter"/>
</dbReference>
<feature type="compositionally biased region" description="Polar residues" evidence="15">
    <location>
        <begin position="539"/>
        <end position="553"/>
    </location>
</feature>
<keyword evidence="3" id="KW-0237">DNA synthesis</keyword>
<organism evidence="17 18">
    <name type="scientific">Saccharomycopsis crataegensis</name>
    <dbReference type="NCBI Taxonomy" id="43959"/>
    <lineage>
        <taxon>Eukaryota</taxon>
        <taxon>Fungi</taxon>
        <taxon>Dikarya</taxon>
        <taxon>Ascomycota</taxon>
        <taxon>Saccharomycotina</taxon>
        <taxon>Saccharomycetes</taxon>
        <taxon>Saccharomycopsidaceae</taxon>
        <taxon>Saccharomycopsis</taxon>
    </lineage>
</organism>
<dbReference type="InterPro" id="IPR018944">
    <property type="entry name" value="DNA_pol_lambd_fingers_domain"/>
</dbReference>
<dbReference type="Proteomes" id="UP001360560">
    <property type="component" value="Unassembled WGS sequence"/>
</dbReference>
<dbReference type="Gene3D" id="1.10.150.20">
    <property type="entry name" value="5' to 3' exonuclease, C-terminal subdomain"/>
    <property type="match status" value="1"/>
</dbReference>
<evidence type="ECO:0000256" key="6">
    <source>
        <dbReference type="ARBA" id="ARBA00022705"/>
    </source>
</evidence>
<feature type="region of interest" description="Disordered" evidence="15">
    <location>
        <begin position="132"/>
        <end position="171"/>
    </location>
</feature>
<evidence type="ECO:0000256" key="8">
    <source>
        <dbReference type="ARBA" id="ARBA00022932"/>
    </source>
</evidence>
<feature type="active site" description="Nucleophile; Schiff-base intermediate with DNA; for 5'-dRP lyase activity" evidence="13">
    <location>
        <position position="273"/>
    </location>
</feature>
<accession>A0AAV5QMU5</accession>
<dbReference type="InterPro" id="IPR029398">
    <property type="entry name" value="PolB_thumb"/>
</dbReference>
<dbReference type="InterPro" id="IPR022312">
    <property type="entry name" value="DNA_pol_X"/>
</dbReference>
<dbReference type="InterPro" id="IPR002008">
    <property type="entry name" value="DNA_pol_X_beta-like"/>
</dbReference>
<comment type="caution">
    <text evidence="17">The sequence shown here is derived from an EMBL/GenBank/DDBJ whole genome shotgun (WGS) entry which is preliminary data.</text>
</comment>
<dbReference type="PROSITE" id="PS50172">
    <property type="entry name" value="BRCT"/>
    <property type="match status" value="1"/>
</dbReference>
<evidence type="ECO:0000256" key="3">
    <source>
        <dbReference type="ARBA" id="ARBA00022634"/>
    </source>
</evidence>
<evidence type="ECO:0000256" key="10">
    <source>
        <dbReference type="ARBA" id="ARBA00023204"/>
    </source>
</evidence>
<reference evidence="17 18" key="1">
    <citation type="journal article" date="2023" name="Elife">
        <title>Identification of key yeast species and microbe-microbe interactions impacting larval growth of Drosophila in the wild.</title>
        <authorList>
            <person name="Mure A."/>
            <person name="Sugiura Y."/>
            <person name="Maeda R."/>
            <person name="Honda K."/>
            <person name="Sakurai N."/>
            <person name="Takahashi Y."/>
            <person name="Watada M."/>
            <person name="Katoh T."/>
            <person name="Gotoh A."/>
            <person name="Gotoh Y."/>
            <person name="Taniguchi I."/>
            <person name="Nakamura K."/>
            <person name="Hayashi T."/>
            <person name="Katayama T."/>
            <person name="Uemura T."/>
            <person name="Hattori Y."/>
        </authorList>
    </citation>
    <scope>NUCLEOTIDE SEQUENCE [LARGE SCALE GENOMIC DNA]</scope>
    <source>
        <strain evidence="17 18">SC-9</strain>
    </source>
</reference>
<dbReference type="Gene3D" id="3.30.210.10">
    <property type="entry name" value="DNA polymerase, thumb domain"/>
    <property type="match status" value="1"/>
</dbReference>
<dbReference type="GO" id="GO:0046872">
    <property type="term" value="F:metal ion binding"/>
    <property type="evidence" value="ECO:0007669"/>
    <property type="project" value="UniProtKB-UniRule"/>
</dbReference>
<sequence length="609" mass="70131">MFKELVFLTIPKNSSKGIIAHKRKVFDIHGAQMKNSLTERNVDKITHILIDYQQLNSIRAIITSLKLEELYNKNFKPDATAFKAEIIDKLIKVPFIKESWFNDSIETGKVLSLTAYQIPEVHQELLNEFENFTKDGKSRSPTKKRKKSVSLSPSEQPTKKQYLDQDDKNTGRLAEQERKALKRDSRREKIKLWIRTSLNDRLLEPSKVKNNPNLPVIKALSEFQALYDGLGDDFRVRGYIQAINSLLLEHNNPIVTYQQAIKLRAVGQKIARKIAEFAKTGKIAQLDTLKQDQQVQIIVGLTNIFGVGPAIARNWYEAYHITSMDDVKAKAKNGTIKLTKEQRLGIEYYDDWNQSIEREMIDLHYEMMKEVCKEVDPSLDVHIMGSYRRGLSRSHDIDFFLTSPNYKTKHQLVNSGVAKKLMGKLNAIGYLQCELSGSDTKFLSGAKLVDYNDRVKKFLESRKSAGELTEKFGDEKRICRRVDFLFVQYNELGAALLYFTGNDIFNRMVRFLARLEGYKLSNHGLFDRSALTIPVGSEPRNNSRAKNSNYQENDSFFDESDDDDDIEVSPQGLIESFDEKRILDLLGVVWHTPMERNIGEFKRLDFTKK</sequence>
<dbReference type="EMBL" id="BTFZ01000011">
    <property type="protein sequence ID" value="GMM35927.1"/>
    <property type="molecule type" value="Genomic_DNA"/>
</dbReference>
<dbReference type="GO" id="GO:0003677">
    <property type="term" value="F:DNA binding"/>
    <property type="evidence" value="ECO:0007669"/>
    <property type="project" value="UniProtKB-UniRule"/>
</dbReference>
<keyword evidence="8 14" id="KW-0239">DNA-directed DNA polymerase</keyword>
<dbReference type="Gene3D" id="1.10.150.110">
    <property type="entry name" value="DNA polymerase beta, N-terminal domain-like"/>
    <property type="match status" value="1"/>
</dbReference>
<feature type="region of interest" description="Disordered" evidence="15">
    <location>
        <begin position="537"/>
        <end position="565"/>
    </location>
</feature>
<dbReference type="Gene3D" id="3.40.50.10190">
    <property type="entry name" value="BRCT domain"/>
    <property type="match status" value="1"/>
</dbReference>
<dbReference type="InterPro" id="IPR043519">
    <property type="entry name" value="NT_sf"/>
</dbReference>
<dbReference type="PANTHER" id="PTHR11276:SF28">
    <property type="entry name" value="DNA POLYMERASE LAMBDA"/>
    <property type="match status" value="1"/>
</dbReference>
<keyword evidence="6" id="KW-0235">DNA replication</keyword>
<comment type="similarity">
    <text evidence="2 14">Belongs to the DNA polymerase type-X family.</text>
</comment>
<comment type="cofactor">
    <cofactor evidence="1">
        <name>Mn(2+)</name>
        <dbReference type="ChEBI" id="CHEBI:29035"/>
    </cofactor>
</comment>
<dbReference type="GO" id="GO:0003887">
    <property type="term" value="F:DNA-directed DNA polymerase activity"/>
    <property type="evidence" value="ECO:0007669"/>
    <property type="project" value="UniProtKB-UniRule"/>
</dbReference>
<name>A0AAV5QMU5_9ASCO</name>
<gene>
    <name evidence="17" type="ORF">DASC09_032520</name>
</gene>
<dbReference type="PRINTS" id="PR00869">
    <property type="entry name" value="DNAPOLX"/>
</dbReference>
<dbReference type="InterPro" id="IPR001357">
    <property type="entry name" value="BRCT_dom"/>
</dbReference>
<dbReference type="Pfam" id="PF10391">
    <property type="entry name" value="DNA_pol_lambd_f"/>
    <property type="match status" value="1"/>
</dbReference>
<evidence type="ECO:0000256" key="11">
    <source>
        <dbReference type="ARBA" id="ARBA00023239"/>
    </source>
</evidence>
<evidence type="ECO:0000256" key="15">
    <source>
        <dbReference type="SAM" id="MobiDB-lite"/>
    </source>
</evidence>
<comment type="catalytic activity">
    <reaction evidence="12 14">
        <text>DNA(n) + a 2'-deoxyribonucleoside 5'-triphosphate = DNA(n+1) + diphosphate</text>
        <dbReference type="Rhea" id="RHEA:22508"/>
        <dbReference type="Rhea" id="RHEA-COMP:17339"/>
        <dbReference type="Rhea" id="RHEA-COMP:17340"/>
        <dbReference type="ChEBI" id="CHEBI:33019"/>
        <dbReference type="ChEBI" id="CHEBI:61560"/>
        <dbReference type="ChEBI" id="CHEBI:173112"/>
        <dbReference type="EC" id="2.7.7.7"/>
    </reaction>
</comment>
<evidence type="ECO:0000256" key="12">
    <source>
        <dbReference type="ARBA" id="ARBA00049244"/>
    </source>
</evidence>
<evidence type="ECO:0000256" key="1">
    <source>
        <dbReference type="ARBA" id="ARBA00001936"/>
    </source>
</evidence>
<dbReference type="InterPro" id="IPR028207">
    <property type="entry name" value="DNA_pol_B_palm_palm"/>
</dbReference>
<feature type="compositionally biased region" description="Acidic residues" evidence="15">
    <location>
        <begin position="555"/>
        <end position="565"/>
    </location>
</feature>
<evidence type="ECO:0000256" key="2">
    <source>
        <dbReference type="ARBA" id="ARBA00008323"/>
    </source>
</evidence>
<evidence type="ECO:0000256" key="9">
    <source>
        <dbReference type="ARBA" id="ARBA00023125"/>
    </source>
</evidence>
<evidence type="ECO:0000256" key="4">
    <source>
        <dbReference type="ARBA" id="ARBA00022679"/>
    </source>
</evidence>
<evidence type="ECO:0000256" key="14">
    <source>
        <dbReference type="RuleBase" id="RU366014"/>
    </source>
</evidence>
<evidence type="ECO:0000256" key="5">
    <source>
        <dbReference type="ARBA" id="ARBA00022695"/>
    </source>
</evidence>